<dbReference type="AlphaFoldDB" id="A0A699YX50"/>
<feature type="signal peptide" evidence="1">
    <location>
        <begin position="1"/>
        <end position="20"/>
    </location>
</feature>
<evidence type="ECO:0000313" key="3">
    <source>
        <dbReference type="Proteomes" id="UP000485058"/>
    </source>
</evidence>
<accession>A0A699YX50</accession>
<feature type="non-terminal residue" evidence="2">
    <location>
        <position position="135"/>
    </location>
</feature>
<feature type="chain" id="PRO_5025541348" description="Secreted protein" evidence="1">
    <location>
        <begin position="21"/>
        <end position="135"/>
    </location>
</feature>
<dbReference type="EMBL" id="BLLF01000695">
    <property type="protein sequence ID" value="GFH14171.1"/>
    <property type="molecule type" value="Genomic_DNA"/>
</dbReference>
<dbReference type="Proteomes" id="UP000485058">
    <property type="component" value="Unassembled WGS sequence"/>
</dbReference>
<name>A0A699YX50_HAELA</name>
<keyword evidence="1" id="KW-0732">Signal</keyword>
<comment type="caution">
    <text evidence="2">The sequence shown here is derived from an EMBL/GenBank/DDBJ whole genome shotgun (WGS) entry which is preliminary data.</text>
</comment>
<gene>
    <name evidence="2" type="ORF">HaLaN_10175</name>
</gene>
<proteinExistence type="predicted"/>
<feature type="non-terminal residue" evidence="2">
    <location>
        <position position="1"/>
    </location>
</feature>
<protein>
    <recommendedName>
        <fullName evidence="4">Secreted protein</fullName>
    </recommendedName>
</protein>
<keyword evidence="3" id="KW-1185">Reference proteome</keyword>
<evidence type="ECO:0000313" key="2">
    <source>
        <dbReference type="EMBL" id="GFH14171.1"/>
    </source>
</evidence>
<evidence type="ECO:0008006" key="4">
    <source>
        <dbReference type="Google" id="ProtNLM"/>
    </source>
</evidence>
<evidence type="ECO:0000256" key="1">
    <source>
        <dbReference type="SAM" id="SignalP"/>
    </source>
</evidence>
<organism evidence="2 3">
    <name type="scientific">Haematococcus lacustris</name>
    <name type="common">Green alga</name>
    <name type="synonym">Haematococcus pluvialis</name>
    <dbReference type="NCBI Taxonomy" id="44745"/>
    <lineage>
        <taxon>Eukaryota</taxon>
        <taxon>Viridiplantae</taxon>
        <taxon>Chlorophyta</taxon>
        <taxon>core chlorophytes</taxon>
        <taxon>Chlorophyceae</taxon>
        <taxon>CS clade</taxon>
        <taxon>Chlamydomonadales</taxon>
        <taxon>Haematococcaceae</taxon>
        <taxon>Haematococcus</taxon>
    </lineage>
</organism>
<reference evidence="2 3" key="1">
    <citation type="submission" date="2020-02" db="EMBL/GenBank/DDBJ databases">
        <title>Draft genome sequence of Haematococcus lacustris strain NIES-144.</title>
        <authorList>
            <person name="Morimoto D."/>
            <person name="Nakagawa S."/>
            <person name="Yoshida T."/>
            <person name="Sawayama S."/>
        </authorList>
    </citation>
    <scope>NUCLEOTIDE SEQUENCE [LARGE SCALE GENOMIC DNA]</scope>
    <source>
        <strain evidence="2 3">NIES-144</strain>
    </source>
</reference>
<sequence length="135" mass="14558">MWVRQSLWALLTYQITCKQAVSTFVSLSKVGSLRCHSLFGWCSKHGQHGNIKHAKASQELCWIVQALGKQLTGCLQGSLRPPLHRELLGHLEPARPPAPSCCCCCPQACGVVPGSLSACPVAPGYEALSCNASNW</sequence>